<dbReference type="Pfam" id="PF00078">
    <property type="entry name" value="RVT_1"/>
    <property type="match status" value="1"/>
</dbReference>
<evidence type="ECO:0000259" key="1">
    <source>
        <dbReference type="Pfam" id="PF00078"/>
    </source>
</evidence>
<evidence type="ECO:0000313" key="2">
    <source>
        <dbReference type="EMBL" id="KAG1532150.1"/>
    </source>
</evidence>
<reference evidence="2" key="1">
    <citation type="journal article" date="2020" name="Microb. Genom.">
        <title>Genetic diversity of clinical and environmental Mucorales isolates obtained from an investigation of mucormycosis cases among solid organ transplant recipients.</title>
        <authorList>
            <person name="Nguyen M.H."/>
            <person name="Kaul D."/>
            <person name="Muto C."/>
            <person name="Cheng S.J."/>
            <person name="Richter R.A."/>
            <person name="Bruno V.M."/>
            <person name="Liu G."/>
            <person name="Beyhan S."/>
            <person name="Sundermann A.J."/>
            <person name="Mounaud S."/>
            <person name="Pasculle A.W."/>
            <person name="Nierman W.C."/>
            <person name="Driscoll E."/>
            <person name="Cumbie R."/>
            <person name="Clancy C.J."/>
            <person name="Dupont C.L."/>
        </authorList>
    </citation>
    <scope>NUCLEOTIDE SEQUENCE</scope>
    <source>
        <strain evidence="2">GL16</strain>
    </source>
</reference>
<evidence type="ECO:0000313" key="3">
    <source>
        <dbReference type="Proteomes" id="UP000717996"/>
    </source>
</evidence>
<dbReference type="PANTHER" id="PTHR19446">
    <property type="entry name" value="REVERSE TRANSCRIPTASES"/>
    <property type="match status" value="1"/>
</dbReference>
<dbReference type="AlphaFoldDB" id="A0A9P6XTG8"/>
<accession>A0A9P6XTG8</accession>
<dbReference type="Proteomes" id="UP000717996">
    <property type="component" value="Unassembled WGS sequence"/>
</dbReference>
<organism evidence="2 3">
    <name type="scientific">Rhizopus oryzae</name>
    <name type="common">Mucormycosis agent</name>
    <name type="synonym">Rhizopus arrhizus var. delemar</name>
    <dbReference type="NCBI Taxonomy" id="64495"/>
    <lineage>
        <taxon>Eukaryota</taxon>
        <taxon>Fungi</taxon>
        <taxon>Fungi incertae sedis</taxon>
        <taxon>Mucoromycota</taxon>
        <taxon>Mucoromycotina</taxon>
        <taxon>Mucoromycetes</taxon>
        <taxon>Mucorales</taxon>
        <taxon>Mucorineae</taxon>
        <taxon>Rhizopodaceae</taxon>
        <taxon>Rhizopus</taxon>
    </lineage>
</organism>
<gene>
    <name evidence="2" type="ORF">G6F51_013236</name>
</gene>
<comment type="caution">
    <text evidence="2">The sequence shown here is derived from an EMBL/GenBank/DDBJ whole genome shotgun (WGS) entry which is preliminary data.</text>
</comment>
<name>A0A9P6XTG8_RHIOR</name>
<dbReference type="InterPro" id="IPR000477">
    <property type="entry name" value="RT_dom"/>
</dbReference>
<protein>
    <recommendedName>
        <fullName evidence="1">Reverse transcriptase domain-containing protein</fullName>
    </recommendedName>
</protein>
<dbReference type="EMBL" id="JAANIT010004877">
    <property type="protein sequence ID" value="KAG1532150.1"/>
    <property type="molecule type" value="Genomic_DNA"/>
</dbReference>
<sequence>MSQNPDCTNVVQPQLSIVESQLAEIQQYHVDNLALRAGIRWRELGELSPGYLKRTVATRSSRHLIPPLRHPINHTISSTRDEMLDAAAIFYSQLYSPDPIDYTAMDNLLDSLPEDLHLSEIDHQFITSPITYDELLEEVSRCPQRSSPGVDGLPYELLNLLFRHPACREIALAVYNNALTVGIFPPSWQETCVSLLPKKGDLSDLKNWRPISLINTDAKVFTRILNARIINLAKSLITPFQSGFVRGRFIADNGLLMKLVMDHARNSHSQSIGLMLDQEKAYDRWCTVCQICSLVLNCV</sequence>
<proteinExistence type="predicted"/>
<feature type="domain" description="Reverse transcriptase" evidence="1">
    <location>
        <begin position="197"/>
        <end position="284"/>
    </location>
</feature>